<dbReference type="InterPro" id="IPR045293">
    <property type="entry name" value="Complex1_LYR_LYRM2"/>
</dbReference>
<evidence type="ECO:0000313" key="9">
    <source>
        <dbReference type="Ensembl" id="ENSTMTP00000006960.1"/>
    </source>
</evidence>
<reference evidence="9" key="1">
    <citation type="submission" date="2025-08" db="UniProtKB">
        <authorList>
            <consortium name="Ensembl"/>
        </authorList>
    </citation>
    <scope>IDENTIFICATION</scope>
</reference>
<evidence type="ECO:0000256" key="5">
    <source>
        <dbReference type="ARBA" id="ARBA00026235"/>
    </source>
</evidence>
<dbReference type="Pfam" id="PF05347">
    <property type="entry name" value="Complex1_LYR"/>
    <property type="match status" value="1"/>
</dbReference>
<evidence type="ECO:0000313" key="10">
    <source>
        <dbReference type="Proteomes" id="UP000472274"/>
    </source>
</evidence>
<comment type="function">
    <text evidence="6">Involved in efficient integration of the N-module into mitochondrial respiratory chain complex I.</text>
</comment>
<dbReference type="InterPro" id="IPR008011">
    <property type="entry name" value="Complex1_LYR_dom"/>
</dbReference>
<dbReference type="AlphaFoldDB" id="A0A674IDT7"/>
<feature type="region of interest" description="Disordered" evidence="7">
    <location>
        <begin position="21"/>
        <end position="101"/>
    </location>
</feature>
<keyword evidence="4" id="KW-0496">Mitochondrion</keyword>
<keyword evidence="10" id="KW-1185">Reference proteome</keyword>
<sequence>MPMGGGLGPLLAQTRSCCAGAGGRERCAAPSPGAPTGAGAGAGQPGTSTFPAHAEAAALRGQASNPLPPPPDQRDPALAAAASRESPGRGGAQGPREGGAAARTQGLVGVMAASRLPPAALTLKQFLRRQQVLQLYRRILQAIRQVPTETDRHYLKEWAREEFKRNKDATDEDAIRMMITQGNMQLRELEKTLQLANS</sequence>
<reference evidence="9" key="2">
    <citation type="submission" date="2025-09" db="UniProtKB">
        <authorList>
            <consortium name="Ensembl"/>
        </authorList>
    </citation>
    <scope>IDENTIFICATION</scope>
</reference>
<organism evidence="9 10">
    <name type="scientific">Terrapene triunguis</name>
    <name type="common">Three-toed box turtle</name>
    <dbReference type="NCBI Taxonomy" id="2587831"/>
    <lineage>
        <taxon>Eukaryota</taxon>
        <taxon>Metazoa</taxon>
        <taxon>Chordata</taxon>
        <taxon>Craniata</taxon>
        <taxon>Vertebrata</taxon>
        <taxon>Euteleostomi</taxon>
        <taxon>Archelosauria</taxon>
        <taxon>Testudinata</taxon>
        <taxon>Testudines</taxon>
        <taxon>Cryptodira</taxon>
        <taxon>Durocryptodira</taxon>
        <taxon>Testudinoidea</taxon>
        <taxon>Emydidae</taxon>
        <taxon>Terrapene</taxon>
    </lineage>
</organism>
<comment type="similarity">
    <text evidence="2">Belongs to the complex I LYR family.</text>
</comment>
<name>A0A674IDT7_9SAUR</name>
<keyword evidence="3" id="KW-0809">Transit peptide</keyword>
<evidence type="ECO:0000256" key="6">
    <source>
        <dbReference type="ARBA" id="ARBA00044735"/>
    </source>
</evidence>
<dbReference type="Proteomes" id="UP000472274">
    <property type="component" value="Unplaced"/>
</dbReference>
<evidence type="ECO:0000256" key="7">
    <source>
        <dbReference type="SAM" id="MobiDB-lite"/>
    </source>
</evidence>
<evidence type="ECO:0000256" key="1">
    <source>
        <dbReference type="ARBA" id="ARBA00004173"/>
    </source>
</evidence>
<dbReference type="Ensembl" id="ENSTMTT00000007192.1">
    <property type="protein sequence ID" value="ENSTMTP00000006960.1"/>
    <property type="gene ID" value="ENSTMTG00000005085.1"/>
</dbReference>
<proteinExistence type="inferred from homology"/>
<dbReference type="GO" id="GO:0005739">
    <property type="term" value="C:mitochondrion"/>
    <property type="evidence" value="ECO:0007669"/>
    <property type="project" value="UniProtKB-SubCell"/>
</dbReference>
<dbReference type="PANTHER" id="PTHR13675">
    <property type="entry name" value="LYR MOTIF-CONTAINING PROTEIN 2"/>
    <property type="match status" value="1"/>
</dbReference>
<evidence type="ECO:0000256" key="2">
    <source>
        <dbReference type="ARBA" id="ARBA00009508"/>
    </source>
</evidence>
<accession>A0A674IDT7</accession>
<dbReference type="CDD" id="cd20262">
    <property type="entry name" value="Complex1_LYR_LYRM2"/>
    <property type="match status" value="1"/>
</dbReference>
<evidence type="ECO:0000259" key="8">
    <source>
        <dbReference type="Pfam" id="PF05347"/>
    </source>
</evidence>
<evidence type="ECO:0000256" key="4">
    <source>
        <dbReference type="ARBA" id="ARBA00023128"/>
    </source>
</evidence>
<dbReference type="InParanoid" id="A0A674IDT7"/>
<gene>
    <name evidence="9" type="primary">LYRM2</name>
</gene>
<protein>
    <recommendedName>
        <fullName evidence="5">LYR motif-containing protein 2</fullName>
    </recommendedName>
</protein>
<comment type="subcellular location">
    <subcellularLocation>
        <location evidence="1">Mitochondrion</location>
    </subcellularLocation>
</comment>
<evidence type="ECO:0000256" key="3">
    <source>
        <dbReference type="ARBA" id="ARBA00022946"/>
    </source>
</evidence>
<feature type="compositionally biased region" description="Gly residues" evidence="7">
    <location>
        <begin position="88"/>
        <end position="97"/>
    </location>
</feature>
<dbReference type="GeneTree" id="ENSGT00390000002957"/>
<feature type="compositionally biased region" description="Low complexity" evidence="7">
    <location>
        <begin position="76"/>
        <end position="85"/>
    </location>
</feature>
<dbReference type="PANTHER" id="PTHR13675:SF0">
    <property type="entry name" value="LYR MOTIF-CONTAINING PROTEIN 2"/>
    <property type="match status" value="1"/>
</dbReference>
<feature type="domain" description="Complex 1 LYR protein" evidence="8">
    <location>
        <begin position="130"/>
        <end position="187"/>
    </location>
</feature>